<proteinExistence type="predicted"/>
<dbReference type="OrthoDB" id="2479551at2"/>
<feature type="chain" id="PRO_5015705418" evidence="2">
    <location>
        <begin position="21"/>
        <end position="1041"/>
    </location>
</feature>
<organism evidence="4 5">
    <name type="scientific">Victivallis vadensis</name>
    <dbReference type="NCBI Taxonomy" id="172901"/>
    <lineage>
        <taxon>Bacteria</taxon>
        <taxon>Pseudomonadati</taxon>
        <taxon>Lentisphaerota</taxon>
        <taxon>Lentisphaeria</taxon>
        <taxon>Victivallales</taxon>
        <taxon>Victivallaceae</taxon>
        <taxon>Victivallis</taxon>
    </lineage>
</organism>
<protein>
    <submittedName>
        <fullName evidence="4">Heparinase II/III-like protein</fullName>
    </submittedName>
</protein>
<evidence type="ECO:0000256" key="1">
    <source>
        <dbReference type="ARBA" id="ARBA00004196"/>
    </source>
</evidence>
<dbReference type="GO" id="GO:0016829">
    <property type="term" value="F:lyase activity"/>
    <property type="evidence" value="ECO:0007669"/>
    <property type="project" value="InterPro"/>
</dbReference>
<keyword evidence="2" id="KW-0732">Signal</keyword>
<comment type="subcellular location">
    <subcellularLocation>
        <location evidence="1">Cell envelope</location>
    </subcellularLocation>
</comment>
<accession>A0A2U1B6T7</accession>
<dbReference type="SMR" id="A0A2U1B6T7"/>
<dbReference type="EMBL" id="QEKH01000007">
    <property type="protein sequence ID" value="PVY44312.1"/>
    <property type="molecule type" value="Genomic_DNA"/>
</dbReference>
<evidence type="ECO:0000313" key="4">
    <source>
        <dbReference type="EMBL" id="PVY44312.1"/>
    </source>
</evidence>
<evidence type="ECO:0000313" key="5">
    <source>
        <dbReference type="Proteomes" id="UP000245959"/>
    </source>
</evidence>
<evidence type="ECO:0000259" key="3">
    <source>
        <dbReference type="Pfam" id="PF07940"/>
    </source>
</evidence>
<keyword evidence="5" id="KW-1185">Reference proteome</keyword>
<sequence length="1041" mass="114797">MAKTYVPVMLAIATAFAIHAAETGLTHPVLPQSEWQLNLQEIPESGGKYNAEADRLIALPLDELKKQVRTAAARIRSVDERAGDYEDAANVLAYRALQEKNEDYARRALWILYLIAEQTRDIFETRPTFFNPGTTISPSVYAYDKLHDSPAWKHLPADARKTVEEWYVRSSWSLLRSLAQTGKLVNMMPHAIQRGTGTALVLNSPELMRGWIGFCDRFLSPGQFLSDGIYEDFSPSYHYQVMNHLRPAMFNFEQFRDPPGYRDLVYGLKLDGTYSFRDRWPLYELAARADDSLRFPDNRLIPLGDTHCPPSADEAPGTGPTRNLEFNHAGHFSLNHGSGAAQQQLHLTFAPILHGPPYGGGHAHMDNLGLILYGAGSDWLADAGYAAYADGFGSTDKYFHHTVRSHNTAFAWDRSAEPYRNRDQKPSRSRLLAYEDGSGSAGNLRLLEASSPGDAADKVALRRRLLLQIAVDDAACYTLDLFRLKGGEVHESYLRQTEDEPCTRTTDAPLKAETGTLKEILGPKRGSDYNNYLHFFREVKSADGSRPLNYEWRGNDSGNRLNVFLNPVPGSVSYFATIPNLRLYKFKNPRREDGGRAIPFGKLRGDHLTRTRPVSRDELTVFGALYEVIRKGEPAAVTSVDWFQDGGAIAVTVTGKMGTDLIYSSDDTAVRTVGTMHFSGPLAVVRRTSSGEVQWVYTRGGAWVKGDGFLAAGKPADRLGVVGLPPGRQPAAEQISGNELLVNAPPEKLAGLDGRWIYPELSDGSGYGVKVVRVEPHGTVSRLILANSPVFRADGKSTRVYMLGKEYTFPGTPEIDIAWPSFVSKDHLKDGTPPVNTRLEFSKVAKTSPAFASVEFLKKQGWRVNRGADSDEAFSVRSRINPFARPIHPSAPLLQLWNNGKQGTPEAVYPFGPLPSGSIRTSLGTAGVQNQGAVLRLNAGNSPLLELRLNNNTDGEIRLGDKVIRFQSASRFLKPQNFDLRWKDASPDKQGLLTVKSGSTVLCADEPFAQPGIPDRFSLTVGYDGAANRGLLAGDTVISNK</sequence>
<dbReference type="RefSeq" id="WP_116883316.1">
    <property type="nucleotide sequence ID" value="NZ_CABMMC010000006.1"/>
</dbReference>
<gene>
    <name evidence="4" type="ORF">C8D82_10767</name>
</gene>
<reference evidence="4 5" key="1">
    <citation type="submission" date="2018-04" db="EMBL/GenBank/DDBJ databases">
        <title>Genomic Encyclopedia of Type Strains, Phase IV (KMG-IV): sequencing the most valuable type-strain genomes for metagenomic binning, comparative biology and taxonomic classification.</title>
        <authorList>
            <person name="Goeker M."/>
        </authorList>
    </citation>
    <scope>NUCLEOTIDE SEQUENCE [LARGE SCALE GENOMIC DNA]</scope>
    <source>
        <strain evidence="4 5">DSM 14823</strain>
    </source>
</reference>
<name>A0A2U1B6T7_9BACT</name>
<dbReference type="AlphaFoldDB" id="A0A2U1B6T7"/>
<evidence type="ECO:0000256" key="2">
    <source>
        <dbReference type="SAM" id="SignalP"/>
    </source>
</evidence>
<dbReference type="Gene3D" id="1.50.10.100">
    <property type="entry name" value="Chondroitin AC/alginate lyase"/>
    <property type="match status" value="1"/>
</dbReference>
<feature type="domain" description="Heparinase II/III-like C-terminal" evidence="3">
    <location>
        <begin position="324"/>
        <end position="473"/>
    </location>
</feature>
<feature type="signal peptide" evidence="2">
    <location>
        <begin position="1"/>
        <end position="20"/>
    </location>
</feature>
<dbReference type="Proteomes" id="UP000245959">
    <property type="component" value="Unassembled WGS sequence"/>
</dbReference>
<dbReference type="GeneID" id="78294625"/>
<dbReference type="Pfam" id="PF07940">
    <property type="entry name" value="Hepar_II_III_C"/>
    <property type="match status" value="1"/>
</dbReference>
<comment type="caution">
    <text evidence="4">The sequence shown here is derived from an EMBL/GenBank/DDBJ whole genome shotgun (WGS) entry which is preliminary data.</text>
</comment>
<dbReference type="SUPFAM" id="SSF48230">
    <property type="entry name" value="Chondroitin AC/alginate lyase"/>
    <property type="match status" value="1"/>
</dbReference>
<dbReference type="InterPro" id="IPR012480">
    <property type="entry name" value="Hepar_II_III_C"/>
</dbReference>
<dbReference type="InterPro" id="IPR008929">
    <property type="entry name" value="Chondroitin_lyas"/>
</dbReference>
<dbReference type="Gene3D" id="2.70.98.70">
    <property type="match status" value="1"/>
</dbReference>
<dbReference type="GO" id="GO:0030313">
    <property type="term" value="C:cell envelope"/>
    <property type="evidence" value="ECO:0007669"/>
    <property type="project" value="UniProtKB-SubCell"/>
</dbReference>